<feature type="compositionally biased region" description="Polar residues" evidence="1">
    <location>
        <begin position="64"/>
        <end position="78"/>
    </location>
</feature>
<reference evidence="2" key="1">
    <citation type="submission" date="2022-12" db="EMBL/GenBank/DDBJ databases">
        <authorList>
            <person name="Petersen C."/>
        </authorList>
    </citation>
    <scope>NUCLEOTIDE SEQUENCE</scope>
    <source>
        <strain evidence="2">IBT 17660</strain>
    </source>
</reference>
<gene>
    <name evidence="2" type="ORF">N7530_007854</name>
</gene>
<evidence type="ECO:0000313" key="2">
    <source>
        <dbReference type="EMBL" id="KAJ5470497.1"/>
    </source>
</evidence>
<dbReference type="AlphaFoldDB" id="A0A9X0BKQ3"/>
<feature type="compositionally biased region" description="Polar residues" evidence="1">
    <location>
        <begin position="39"/>
        <end position="50"/>
    </location>
</feature>
<dbReference type="Proteomes" id="UP001147760">
    <property type="component" value="Unassembled WGS sequence"/>
</dbReference>
<organism evidence="2 3">
    <name type="scientific">Penicillium desertorum</name>
    <dbReference type="NCBI Taxonomy" id="1303715"/>
    <lineage>
        <taxon>Eukaryota</taxon>
        <taxon>Fungi</taxon>
        <taxon>Dikarya</taxon>
        <taxon>Ascomycota</taxon>
        <taxon>Pezizomycotina</taxon>
        <taxon>Eurotiomycetes</taxon>
        <taxon>Eurotiomycetidae</taxon>
        <taxon>Eurotiales</taxon>
        <taxon>Aspergillaceae</taxon>
        <taxon>Penicillium</taxon>
    </lineage>
</organism>
<dbReference type="EMBL" id="JAPWDO010000005">
    <property type="protein sequence ID" value="KAJ5470497.1"/>
    <property type="molecule type" value="Genomic_DNA"/>
</dbReference>
<evidence type="ECO:0000256" key="1">
    <source>
        <dbReference type="SAM" id="MobiDB-lite"/>
    </source>
</evidence>
<feature type="compositionally biased region" description="Basic residues" evidence="1">
    <location>
        <begin position="79"/>
        <end position="88"/>
    </location>
</feature>
<accession>A0A9X0BKQ3</accession>
<keyword evidence="3" id="KW-1185">Reference proteome</keyword>
<sequence>MHAAVDKRTEVRNFADRTTPVYTWCSGYYPSVLRQTSWEGRHGWTTNNEGNHSDEESDEDCSSAANSICASPQTISSVRQKHGNGKGRNKAEADLPDEWYMGGLEAYWLHPDRGFFPRRGR</sequence>
<protein>
    <submittedName>
        <fullName evidence="2">Uncharacterized protein</fullName>
    </submittedName>
</protein>
<evidence type="ECO:0000313" key="3">
    <source>
        <dbReference type="Proteomes" id="UP001147760"/>
    </source>
</evidence>
<name>A0A9X0BKQ3_9EURO</name>
<feature type="region of interest" description="Disordered" evidence="1">
    <location>
        <begin position="39"/>
        <end position="93"/>
    </location>
</feature>
<comment type="caution">
    <text evidence="2">The sequence shown here is derived from an EMBL/GenBank/DDBJ whole genome shotgun (WGS) entry which is preliminary data.</text>
</comment>
<proteinExistence type="predicted"/>
<reference evidence="2" key="2">
    <citation type="journal article" date="2023" name="IMA Fungus">
        <title>Comparative genomic study of the Penicillium genus elucidates a diverse pangenome and 15 lateral gene transfer events.</title>
        <authorList>
            <person name="Petersen C."/>
            <person name="Sorensen T."/>
            <person name="Nielsen M.R."/>
            <person name="Sondergaard T.E."/>
            <person name="Sorensen J.L."/>
            <person name="Fitzpatrick D.A."/>
            <person name="Frisvad J.C."/>
            <person name="Nielsen K.L."/>
        </authorList>
    </citation>
    <scope>NUCLEOTIDE SEQUENCE</scope>
    <source>
        <strain evidence="2">IBT 17660</strain>
    </source>
</reference>